<dbReference type="InterPro" id="IPR050706">
    <property type="entry name" value="Cyclic-di-GMP_PDE-like"/>
</dbReference>
<dbReference type="SMART" id="SM00052">
    <property type="entry name" value="EAL"/>
    <property type="match status" value="1"/>
</dbReference>
<dbReference type="SUPFAM" id="SSF55073">
    <property type="entry name" value="Nucleotide cyclase"/>
    <property type="match status" value="1"/>
</dbReference>
<feature type="domain" description="GGDEF" evidence="4">
    <location>
        <begin position="358"/>
        <end position="491"/>
    </location>
</feature>
<dbReference type="PROSITE" id="PS50887">
    <property type="entry name" value="GGDEF"/>
    <property type="match status" value="1"/>
</dbReference>
<dbReference type="Gene3D" id="3.30.450.20">
    <property type="entry name" value="PAS domain"/>
    <property type="match status" value="1"/>
</dbReference>
<dbReference type="PROSITE" id="PS50883">
    <property type="entry name" value="EAL"/>
    <property type="match status" value="1"/>
</dbReference>
<evidence type="ECO:0000259" key="4">
    <source>
        <dbReference type="PROSITE" id="PS50887"/>
    </source>
</evidence>
<evidence type="ECO:0000313" key="5">
    <source>
        <dbReference type="EMBL" id="MBC3918904.1"/>
    </source>
</evidence>
<comment type="caution">
    <text evidence="5">The sequence shown here is derived from an EMBL/GenBank/DDBJ whole genome shotgun (WGS) entry which is preliminary data.</text>
</comment>
<dbReference type="CDD" id="cd01948">
    <property type="entry name" value="EAL"/>
    <property type="match status" value="1"/>
</dbReference>
<feature type="transmembrane region" description="Helical" evidence="1">
    <location>
        <begin position="53"/>
        <end position="73"/>
    </location>
</feature>
<reference evidence="5 6" key="1">
    <citation type="submission" date="2020-08" db="EMBL/GenBank/DDBJ databases">
        <title>Novel species isolated from subtropical streams in China.</title>
        <authorList>
            <person name="Lu H."/>
        </authorList>
    </citation>
    <scope>NUCLEOTIDE SEQUENCE [LARGE SCALE GENOMIC DNA]</scope>
    <source>
        <strain evidence="5 6">CY18W</strain>
    </source>
</reference>
<dbReference type="InterPro" id="IPR029787">
    <property type="entry name" value="Nucleotide_cyclase"/>
</dbReference>
<dbReference type="Gene3D" id="3.30.70.270">
    <property type="match status" value="1"/>
</dbReference>
<protein>
    <submittedName>
        <fullName evidence="5">EAL domain-containing protein</fullName>
    </submittedName>
</protein>
<dbReference type="PROSITE" id="PS50112">
    <property type="entry name" value="PAS"/>
    <property type="match status" value="1"/>
</dbReference>
<dbReference type="SUPFAM" id="SSF55785">
    <property type="entry name" value="PYP-like sensor domain (PAS domain)"/>
    <property type="match status" value="1"/>
</dbReference>
<feature type="domain" description="EAL" evidence="3">
    <location>
        <begin position="500"/>
        <end position="753"/>
    </location>
</feature>
<accession>A0ABR6ZSS0</accession>
<dbReference type="InterPro" id="IPR000014">
    <property type="entry name" value="PAS"/>
</dbReference>
<feature type="domain" description="PAS" evidence="2">
    <location>
        <begin position="205"/>
        <end position="246"/>
    </location>
</feature>
<dbReference type="PANTHER" id="PTHR33121">
    <property type="entry name" value="CYCLIC DI-GMP PHOSPHODIESTERASE PDEF"/>
    <property type="match status" value="1"/>
</dbReference>
<dbReference type="InterPro" id="IPR035965">
    <property type="entry name" value="PAS-like_dom_sf"/>
</dbReference>
<dbReference type="InterPro" id="IPR043128">
    <property type="entry name" value="Rev_trsase/Diguanyl_cyclase"/>
</dbReference>
<dbReference type="Pfam" id="PF00563">
    <property type="entry name" value="EAL"/>
    <property type="match status" value="1"/>
</dbReference>
<dbReference type="EMBL" id="JACOGF010000007">
    <property type="protein sequence ID" value="MBC3918904.1"/>
    <property type="molecule type" value="Genomic_DNA"/>
</dbReference>
<dbReference type="Proteomes" id="UP000650424">
    <property type="component" value="Unassembled WGS sequence"/>
</dbReference>
<dbReference type="Pfam" id="PF13188">
    <property type="entry name" value="PAS_8"/>
    <property type="match status" value="1"/>
</dbReference>
<dbReference type="Gene3D" id="3.20.20.450">
    <property type="entry name" value="EAL domain"/>
    <property type="match status" value="1"/>
</dbReference>
<feature type="transmembrane region" description="Helical" evidence="1">
    <location>
        <begin position="20"/>
        <end position="41"/>
    </location>
</feature>
<dbReference type="InterPro" id="IPR035919">
    <property type="entry name" value="EAL_sf"/>
</dbReference>
<sequence>MFRWLFLNESALTPAEHTAWKLSALRIILMSGFVLEAAVAIHSSLDAIAVGAYQVLWVVGFFYAVLAVGLYYSSRHLRAGAAILIGTVYASAFSIVSFISDFDIAKFGYIFIYTTPIIARLFFGTRLAMGLMVFNFLPFLLLLMNRPLFTVPGFDVTLPASNTYIQSLLFLFFNTCVPLAVFRVLHELDVSAKRYRQASDALAVSHAQYEEVFQNAGSALLLTDAGGQILQANQLANNLLGRNADKDEELALFAWLSLDNSVRLKSPNSDESENMRMSAYRTRDGKLVALENISQTSTEHYIVALRDVSGLHSMHHALQLSLEREDYLSRHDALTNLPNRDMLRSHLHDILADNDDSKVTALVSFRLNSIRHANQQFGAHTGDILLRRFAEELSRALPKNCFCARLRSIVFSFVVEHSRTPGEIIKLVEKVRNNLPKELEINGENLLVQFSAGIALVRPDDKLPDDLIRRSEVALDTARRSSDQSVTLFDEEDAQQIRRSVEIEVGIVNGLKQNEFRLVYQPKVARDGNIAGLEALLRWESPTLGNVPPAEFIPIAERAGLIRLISNFVMDQVCSQIRDWLNRFGDCPVIALNLSVTDIARSDLLQLIDDCCHRHGVASSYLEFEITETGLIANETLTIHHLDELKARGFSIAIDDFGTGYSSLSKLSHFPAQSVKIDRSFVAQIGHNKKSEMIIKAIISLADILSCHTVAEGVENKEQEIFLKEIGCDFFQGYYYYRPLEVSALELLLAELPAKENLPPYQFKLA</sequence>
<keyword evidence="6" id="KW-1185">Reference proteome</keyword>
<feature type="transmembrane region" description="Helical" evidence="1">
    <location>
        <begin position="164"/>
        <end position="185"/>
    </location>
</feature>
<dbReference type="RefSeq" id="WP_186948154.1">
    <property type="nucleotide sequence ID" value="NZ_JACOGF010000007.1"/>
</dbReference>
<evidence type="ECO:0000256" key="1">
    <source>
        <dbReference type="SAM" id="Phobius"/>
    </source>
</evidence>
<name>A0ABR6ZSS0_9BURK</name>
<evidence type="ECO:0000313" key="6">
    <source>
        <dbReference type="Proteomes" id="UP000650424"/>
    </source>
</evidence>
<dbReference type="SMART" id="SM00267">
    <property type="entry name" value="GGDEF"/>
    <property type="match status" value="1"/>
</dbReference>
<dbReference type="NCBIfam" id="TIGR00254">
    <property type="entry name" value="GGDEF"/>
    <property type="match status" value="1"/>
</dbReference>
<evidence type="ECO:0000259" key="2">
    <source>
        <dbReference type="PROSITE" id="PS50112"/>
    </source>
</evidence>
<gene>
    <name evidence="5" type="ORF">H8L32_15545</name>
</gene>
<organism evidence="5 6">
    <name type="scientific">Undibacterium hunanense</name>
    <dbReference type="NCBI Taxonomy" id="2762292"/>
    <lineage>
        <taxon>Bacteria</taxon>
        <taxon>Pseudomonadati</taxon>
        <taxon>Pseudomonadota</taxon>
        <taxon>Betaproteobacteria</taxon>
        <taxon>Burkholderiales</taxon>
        <taxon>Oxalobacteraceae</taxon>
        <taxon>Undibacterium</taxon>
    </lineage>
</organism>
<dbReference type="PANTHER" id="PTHR33121:SF79">
    <property type="entry name" value="CYCLIC DI-GMP PHOSPHODIESTERASE PDED-RELATED"/>
    <property type="match status" value="1"/>
</dbReference>
<keyword evidence="1" id="KW-0812">Transmembrane</keyword>
<dbReference type="InterPro" id="IPR000160">
    <property type="entry name" value="GGDEF_dom"/>
</dbReference>
<dbReference type="Pfam" id="PF00990">
    <property type="entry name" value="GGDEF"/>
    <property type="match status" value="1"/>
</dbReference>
<keyword evidence="1" id="KW-1133">Transmembrane helix</keyword>
<feature type="transmembrane region" description="Helical" evidence="1">
    <location>
        <begin position="79"/>
        <end position="100"/>
    </location>
</feature>
<evidence type="ECO:0000259" key="3">
    <source>
        <dbReference type="PROSITE" id="PS50883"/>
    </source>
</evidence>
<proteinExistence type="predicted"/>
<dbReference type="InterPro" id="IPR001633">
    <property type="entry name" value="EAL_dom"/>
</dbReference>
<dbReference type="CDD" id="cd01949">
    <property type="entry name" value="GGDEF"/>
    <property type="match status" value="1"/>
</dbReference>
<dbReference type="SUPFAM" id="SSF141868">
    <property type="entry name" value="EAL domain-like"/>
    <property type="match status" value="1"/>
</dbReference>
<feature type="transmembrane region" description="Helical" evidence="1">
    <location>
        <begin position="121"/>
        <end position="144"/>
    </location>
</feature>
<keyword evidence="1" id="KW-0472">Membrane</keyword>